<feature type="non-terminal residue" evidence="9">
    <location>
        <position position="1"/>
    </location>
</feature>
<dbReference type="InterPro" id="IPR006140">
    <property type="entry name" value="D-isomer_DH_NAD-bd"/>
</dbReference>
<dbReference type="Pfam" id="PF19304">
    <property type="entry name" value="PGDH_inter"/>
    <property type="match status" value="1"/>
</dbReference>
<dbReference type="Gene3D" id="3.40.50.720">
    <property type="entry name" value="NAD(P)-binding Rossmann-like Domain"/>
    <property type="match status" value="2"/>
</dbReference>
<dbReference type="EC" id="1.1.1.95" evidence="3"/>
<feature type="non-terminal residue" evidence="9">
    <location>
        <position position="236"/>
    </location>
</feature>
<feature type="domain" description="D-isomer specific 2-hydroxyacid dehydrogenase NAD-binding" evidence="7">
    <location>
        <begin position="1"/>
        <end position="53"/>
    </location>
</feature>
<dbReference type="InterPro" id="IPR036291">
    <property type="entry name" value="NAD(P)-bd_dom_sf"/>
</dbReference>
<dbReference type="AlphaFoldDB" id="X0XNB0"/>
<evidence type="ECO:0000256" key="6">
    <source>
        <dbReference type="ARBA" id="ARBA00048731"/>
    </source>
</evidence>
<dbReference type="GO" id="GO:0051287">
    <property type="term" value="F:NAD binding"/>
    <property type="evidence" value="ECO:0007669"/>
    <property type="project" value="InterPro"/>
</dbReference>
<dbReference type="PANTHER" id="PTHR42789">
    <property type="entry name" value="D-ISOMER SPECIFIC 2-HYDROXYACID DEHYDROGENASE FAMILY PROTEIN (AFU_ORTHOLOGUE AFUA_6G10090)"/>
    <property type="match status" value="1"/>
</dbReference>
<dbReference type="GO" id="GO:0004617">
    <property type="term" value="F:phosphoglycerate dehydrogenase activity"/>
    <property type="evidence" value="ECO:0007669"/>
    <property type="project" value="UniProtKB-EC"/>
</dbReference>
<evidence type="ECO:0000259" key="7">
    <source>
        <dbReference type="Pfam" id="PF02826"/>
    </source>
</evidence>
<evidence type="ECO:0000313" key="9">
    <source>
        <dbReference type="EMBL" id="GAG44649.1"/>
    </source>
</evidence>
<organism evidence="9">
    <name type="scientific">marine sediment metagenome</name>
    <dbReference type="NCBI Taxonomy" id="412755"/>
    <lineage>
        <taxon>unclassified sequences</taxon>
        <taxon>metagenomes</taxon>
        <taxon>ecological metagenomes</taxon>
    </lineage>
</organism>
<keyword evidence="4" id="KW-0560">Oxidoreductase</keyword>
<evidence type="ECO:0000256" key="2">
    <source>
        <dbReference type="ARBA" id="ARBA00005854"/>
    </source>
</evidence>
<dbReference type="SUPFAM" id="SSF143548">
    <property type="entry name" value="Serine metabolism enzymes domain"/>
    <property type="match status" value="1"/>
</dbReference>
<evidence type="ECO:0000256" key="5">
    <source>
        <dbReference type="ARBA" id="ARBA00023027"/>
    </source>
</evidence>
<name>X0XNB0_9ZZZZ</name>
<comment type="caution">
    <text evidence="9">The sequence shown here is derived from an EMBL/GenBank/DDBJ whole genome shotgun (WGS) entry which is preliminary data.</text>
</comment>
<dbReference type="Pfam" id="PF02826">
    <property type="entry name" value="2-Hacid_dh_C"/>
    <property type="match status" value="1"/>
</dbReference>
<dbReference type="SUPFAM" id="SSF51735">
    <property type="entry name" value="NAD(P)-binding Rossmann-fold domains"/>
    <property type="match status" value="1"/>
</dbReference>
<protein>
    <recommendedName>
        <fullName evidence="3">phosphoglycerate dehydrogenase</fullName>
        <ecNumber evidence="3">1.1.1.95</ecNumber>
    </recommendedName>
</protein>
<dbReference type="FunFam" id="3.30.1330.90:FF:000003">
    <property type="entry name" value="D-3-phosphoglycerate dehydrogenase"/>
    <property type="match status" value="1"/>
</dbReference>
<accession>X0XNB0</accession>
<reference evidence="9" key="1">
    <citation type="journal article" date="2014" name="Front. Microbiol.">
        <title>High frequency of phylogenetically diverse reductive dehalogenase-homologous genes in deep subseafloor sedimentary metagenomes.</title>
        <authorList>
            <person name="Kawai M."/>
            <person name="Futagami T."/>
            <person name="Toyoda A."/>
            <person name="Takaki Y."/>
            <person name="Nishi S."/>
            <person name="Hori S."/>
            <person name="Arai W."/>
            <person name="Tsubouchi T."/>
            <person name="Morono Y."/>
            <person name="Uchiyama I."/>
            <person name="Ito T."/>
            <person name="Fujiyama A."/>
            <person name="Inagaki F."/>
            <person name="Takami H."/>
        </authorList>
    </citation>
    <scope>NUCLEOTIDE SEQUENCE</scope>
    <source>
        <strain evidence="9">Expedition CK06-06</strain>
    </source>
</reference>
<dbReference type="InterPro" id="IPR050857">
    <property type="entry name" value="D-2-hydroxyacid_DH"/>
</dbReference>
<comment type="catalytic activity">
    <reaction evidence="6">
        <text>(2R)-3-phosphoglycerate + NAD(+) = 3-phosphooxypyruvate + NADH + H(+)</text>
        <dbReference type="Rhea" id="RHEA:12641"/>
        <dbReference type="ChEBI" id="CHEBI:15378"/>
        <dbReference type="ChEBI" id="CHEBI:18110"/>
        <dbReference type="ChEBI" id="CHEBI:57540"/>
        <dbReference type="ChEBI" id="CHEBI:57945"/>
        <dbReference type="ChEBI" id="CHEBI:58272"/>
        <dbReference type="EC" id="1.1.1.95"/>
    </reaction>
</comment>
<keyword evidence="5" id="KW-0520">NAD</keyword>
<dbReference type="PANTHER" id="PTHR42789:SF1">
    <property type="entry name" value="D-ISOMER SPECIFIC 2-HYDROXYACID DEHYDROGENASE FAMILY PROTEIN (AFU_ORTHOLOGUE AFUA_6G10090)"/>
    <property type="match status" value="1"/>
</dbReference>
<proteinExistence type="inferred from homology"/>
<dbReference type="InterPro" id="IPR029009">
    <property type="entry name" value="ASB_dom_sf"/>
</dbReference>
<evidence type="ECO:0000256" key="3">
    <source>
        <dbReference type="ARBA" id="ARBA00013143"/>
    </source>
</evidence>
<gene>
    <name evidence="9" type="ORF">S01H1_76525</name>
</gene>
<dbReference type="Gene3D" id="3.30.1330.90">
    <property type="entry name" value="D-3-phosphoglycerate dehydrogenase, domain 3"/>
    <property type="match status" value="1"/>
</dbReference>
<dbReference type="EMBL" id="BARS01051361">
    <property type="protein sequence ID" value="GAG44649.1"/>
    <property type="molecule type" value="Genomic_DNA"/>
</dbReference>
<feature type="domain" description="D-3-phosphoglycerate dehydrogenase ASB" evidence="8">
    <location>
        <begin position="97"/>
        <end position="208"/>
    </location>
</feature>
<comment type="pathway">
    <text evidence="1">Amino-acid biosynthesis; L-serine biosynthesis; L-serine from 3-phospho-D-glycerate: step 1/3.</text>
</comment>
<evidence type="ECO:0000256" key="1">
    <source>
        <dbReference type="ARBA" id="ARBA00005216"/>
    </source>
</evidence>
<evidence type="ECO:0000259" key="8">
    <source>
        <dbReference type="Pfam" id="PF19304"/>
    </source>
</evidence>
<sequence>TARGGLIDEEALYQAVEEGRVAGAAIDVFPQEPPARDNPLLRSERIIVTPHLGASTTEAQERVAVDVAHEVLAVLSGEPATYAVNAPLISAETMSVIAPYLEVAEKTASLATQLSAGQLGNVEIEYLGEIAHQDVTPLRAAVIRGLLLPISEEKVTIVNASLVAERRGLKIGERMGAVEEPYANLVSVGLTTSEGTTKVAGTSAHDGAHVVLINDFWVDIPPGDGYLLLCENLDRP</sequence>
<evidence type="ECO:0000256" key="4">
    <source>
        <dbReference type="ARBA" id="ARBA00023002"/>
    </source>
</evidence>
<dbReference type="InterPro" id="IPR045626">
    <property type="entry name" value="PGDH_ASB_dom"/>
</dbReference>
<comment type="similarity">
    <text evidence="2">Belongs to the D-isomer specific 2-hydroxyacid dehydrogenase family.</text>
</comment>